<feature type="region of interest" description="Disordered" evidence="2">
    <location>
        <begin position="79"/>
        <end position="127"/>
    </location>
</feature>
<keyword evidence="1" id="KW-0378">Hydrolase</keyword>
<feature type="compositionally biased region" description="Low complexity" evidence="2">
    <location>
        <begin position="113"/>
        <end position="127"/>
    </location>
</feature>
<dbReference type="RefSeq" id="XP_007773679.1">
    <property type="nucleotide sequence ID" value="XM_007775489.1"/>
</dbReference>
<dbReference type="Proteomes" id="UP000053558">
    <property type="component" value="Unassembled WGS sequence"/>
</dbReference>
<reference evidence="6" key="1">
    <citation type="journal article" date="2012" name="Science">
        <title>The Paleozoic origin of enzymatic lignin decomposition reconstructed from 31 fungal genomes.</title>
        <authorList>
            <person name="Floudas D."/>
            <person name="Binder M."/>
            <person name="Riley R."/>
            <person name="Barry K."/>
            <person name="Blanchette R.A."/>
            <person name="Henrissat B."/>
            <person name="Martinez A.T."/>
            <person name="Otillar R."/>
            <person name="Spatafora J.W."/>
            <person name="Yadav J.S."/>
            <person name="Aerts A."/>
            <person name="Benoit I."/>
            <person name="Boyd A."/>
            <person name="Carlson A."/>
            <person name="Copeland A."/>
            <person name="Coutinho P.M."/>
            <person name="de Vries R.P."/>
            <person name="Ferreira P."/>
            <person name="Findley K."/>
            <person name="Foster B."/>
            <person name="Gaskell J."/>
            <person name="Glotzer D."/>
            <person name="Gorecki P."/>
            <person name="Heitman J."/>
            <person name="Hesse C."/>
            <person name="Hori C."/>
            <person name="Igarashi K."/>
            <person name="Jurgens J.A."/>
            <person name="Kallen N."/>
            <person name="Kersten P."/>
            <person name="Kohler A."/>
            <person name="Kuees U."/>
            <person name="Kumar T.K.A."/>
            <person name="Kuo A."/>
            <person name="LaButti K."/>
            <person name="Larrondo L.F."/>
            <person name="Lindquist E."/>
            <person name="Ling A."/>
            <person name="Lombard V."/>
            <person name="Lucas S."/>
            <person name="Lundell T."/>
            <person name="Martin R."/>
            <person name="McLaughlin D.J."/>
            <person name="Morgenstern I."/>
            <person name="Morin E."/>
            <person name="Murat C."/>
            <person name="Nagy L.G."/>
            <person name="Nolan M."/>
            <person name="Ohm R.A."/>
            <person name="Patyshakuliyeva A."/>
            <person name="Rokas A."/>
            <person name="Ruiz-Duenas F.J."/>
            <person name="Sabat G."/>
            <person name="Salamov A."/>
            <person name="Samejima M."/>
            <person name="Schmutz J."/>
            <person name="Slot J.C."/>
            <person name="St John F."/>
            <person name="Stenlid J."/>
            <person name="Sun H."/>
            <person name="Sun S."/>
            <person name="Syed K."/>
            <person name="Tsang A."/>
            <person name="Wiebenga A."/>
            <person name="Young D."/>
            <person name="Pisabarro A."/>
            <person name="Eastwood D.C."/>
            <person name="Martin F."/>
            <person name="Cullen D."/>
            <person name="Grigoriev I.V."/>
            <person name="Hibbett D.S."/>
        </authorList>
    </citation>
    <scope>NUCLEOTIDE SEQUENCE [LARGE SCALE GENOMIC DNA]</scope>
    <source>
        <strain evidence="6">RWD-64-598 SS2</strain>
    </source>
</reference>
<dbReference type="AlphaFoldDB" id="A0A5M3MC32"/>
<protein>
    <submittedName>
        <fullName evidence="5">Carbohydrate-binding module family 5 protein</fullName>
    </submittedName>
</protein>
<dbReference type="EMBL" id="JH711586">
    <property type="protein sequence ID" value="EIW76464.1"/>
    <property type="molecule type" value="Genomic_DNA"/>
</dbReference>
<feature type="domain" description="Chitin-binding type-3" evidence="4">
    <location>
        <begin position="142"/>
        <end position="185"/>
    </location>
</feature>
<keyword evidence="6" id="KW-1185">Reference proteome</keyword>
<organism evidence="5 6">
    <name type="scientific">Coniophora puteana (strain RWD-64-598)</name>
    <name type="common">Brown rot fungus</name>
    <dbReference type="NCBI Taxonomy" id="741705"/>
    <lineage>
        <taxon>Eukaryota</taxon>
        <taxon>Fungi</taxon>
        <taxon>Dikarya</taxon>
        <taxon>Basidiomycota</taxon>
        <taxon>Agaricomycotina</taxon>
        <taxon>Agaricomycetes</taxon>
        <taxon>Agaricomycetidae</taxon>
        <taxon>Boletales</taxon>
        <taxon>Coniophorineae</taxon>
        <taxon>Coniophoraceae</taxon>
        <taxon>Coniophora</taxon>
    </lineage>
</organism>
<evidence type="ECO:0000256" key="1">
    <source>
        <dbReference type="ARBA" id="ARBA00022801"/>
    </source>
</evidence>
<dbReference type="GO" id="GO:0005975">
    <property type="term" value="P:carbohydrate metabolic process"/>
    <property type="evidence" value="ECO:0007669"/>
    <property type="project" value="InterPro"/>
</dbReference>
<accession>A0A5M3MC32</accession>
<dbReference type="Gene3D" id="2.10.10.20">
    <property type="entry name" value="Carbohydrate-binding module superfamily 5/12"/>
    <property type="match status" value="2"/>
</dbReference>
<feature type="domain" description="Chitin-binding type-3" evidence="4">
    <location>
        <begin position="34"/>
        <end position="77"/>
    </location>
</feature>
<sequence length="191" mass="19966">MFFNSATIALALTLASVVQGATIATRGGGDCNGILGWQRNQAYSRGDEISYWGSIWQAKEWSYNNPPGDAANQWTNVGSCDGANNGNGGGGSGGGQNWNKARGDDGNNAQGVNNDNGGINNSNGWNNNGNNNSGSNCDCSNAQPWSKSAQYPGGSSVTYNGHLWIANWWVTSNCPGDTSGSWADKGACTKW</sequence>
<gene>
    <name evidence="5" type="ORF">CONPUDRAFT_158485</name>
</gene>
<evidence type="ECO:0000313" key="5">
    <source>
        <dbReference type="EMBL" id="EIW76464.1"/>
    </source>
</evidence>
<name>A0A5M3MC32_CONPW</name>
<dbReference type="CDD" id="cd12215">
    <property type="entry name" value="ChiC_BD"/>
    <property type="match status" value="2"/>
</dbReference>
<dbReference type="KEGG" id="cput:CONPUDRAFT_158485"/>
<keyword evidence="3" id="KW-0732">Signal</keyword>
<dbReference type="InterPro" id="IPR036573">
    <property type="entry name" value="CBM_sf_5/12"/>
</dbReference>
<dbReference type="SMART" id="SM00495">
    <property type="entry name" value="ChtBD3"/>
    <property type="match status" value="2"/>
</dbReference>
<evidence type="ECO:0000256" key="2">
    <source>
        <dbReference type="SAM" id="MobiDB-lite"/>
    </source>
</evidence>
<dbReference type="GO" id="GO:0030246">
    <property type="term" value="F:carbohydrate binding"/>
    <property type="evidence" value="ECO:0007669"/>
    <property type="project" value="InterPro"/>
</dbReference>
<evidence type="ECO:0000313" key="6">
    <source>
        <dbReference type="Proteomes" id="UP000053558"/>
    </source>
</evidence>
<evidence type="ECO:0000259" key="4">
    <source>
        <dbReference type="SMART" id="SM00495"/>
    </source>
</evidence>
<dbReference type="GO" id="GO:0004553">
    <property type="term" value="F:hydrolase activity, hydrolyzing O-glycosyl compounds"/>
    <property type="evidence" value="ECO:0007669"/>
    <property type="project" value="InterPro"/>
</dbReference>
<dbReference type="GO" id="GO:0005576">
    <property type="term" value="C:extracellular region"/>
    <property type="evidence" value="ECO:0007669"/>
    <property type="project" value="InterPro"/>
</dbReference>
<feature type="signal peptide" evidence="3">
    <location>
        <begin position="1"/>
        <end position="20"/>
    </location>
</feature>
<evidence type="ECO:0000256" key="3">
    <source>
        <dbReference type="SAM" id="SignalP"/>
    </source>
</evidence>
<dbReference type="InterPro" id="IPR003610">
    <property type="entry name" value="CBM5/12"/>
</dbReference>
<dbReference type="GeneID" id="19203920"/>
<dbReference type="SUPFAM" id="SSF51055">
    <property type="entry name" value="Carbohydrate binding domain"/>
    <property type="match status" value="2"/>
</dbReference>
<feature type="chain" id="PRO_5024433566" evidence="3">
    <location>
        <begin position="21"/>
        <end position="191"/>
    </location>
</feature>
<feature type="compositionally biased region" description="Gly residues" evidence="2">
    <location>
        <begin position="85"/>
        <end position="96"/>
    </location>
</feature>
<comment type="caution">
    <text evidence="5">The sequence shown here is derived from an EMBL/GenBank/DDBJ whole genome shotgun (WGS) entry which is preliminary data.</text>
</comment>
<proteinExistence type="predicted"/>
<dbReference type="OrthoDB" id="2690646at2759"/>